<evidence type="ECO:0000313" key="4">
    <source>
        <dbReference type="Proteomes" id="UP001360560"/>
    </source>
</evidence>
<evidence type="ECO:0000259" key="2">
    <source>
        <dbReference type="PROSITE" id="PS50011"/>
    </source>
</evidence>
<dbReference type="AlphaFoldDB" id="A0AAV5QY32"/>
<dbReference type="GO" id="GO:0004672">
    <property type="term" value="F:protein kinase activity"/>
    <property type="evidence" value="ECO:0007669"/>
    <property type="project" value="InterPro"/>
</dbReference>
<protein>
    <submittedName>
        <fullName evidence="3">Cex1 protein</fullName>
    </submittedName>
</protein>
<feature type="compositionally biased region" description="Low complexity" evidence="1">
    <location>
        <begin position="583"/>
        <end position="605"/>
    </location>
</feature>
<gene>
    <name evidence="3" type="ORF">DASC09_063370</name>
</gene>
<dbReference type="GO" id="GO:0005737">
    <property type="term" value="C:cytoplasm"/>
    <property type="evidence" value="ECO:0007669"/>
    <property type="project" value="TreeGrafter"/>
</dbReference>
<name>A0AAV5QY32_9ASCO</name>
<dbReference type="InterPro" id="IPR011989">
    <property type="entry name" value="ARM-like"/>
</dbReference>
<dbReference type="Gene3D" id="3.30.200.20">
    <property type="entry name" value="Phosphorylase Kinase, domain 1"/>
    <property type="match status" value="1"/>
</dbReference>
<feature type="compositionally biased region" description="Low complexity" evidence="1">
    <location>
        <begin position="747"/>
        <end position="777"/>
    </location>
</feature>
<feature type="region of interest" description="Disordered" evidence="1">
    <location>
        <begin position="559"/>
        <end position="605"/>
    </location>
</feature>
<feature type="compositionally biased region" description="Polar residues" evidence="1">
    <location>
        <begin position="650"/>
        <end position="667"/>
    </location>
</feature>
<dbReference type="RefSeq" id="XP_064855993.1">
    <property type="nucleotide sequence ID" value="XM_064999921.1"/>
</dbReference>
<dbReference type="Gene3D" id="1.10.510.10">
    <property type="entry name" value="Transferase(Phosphotransferase) domain 1"/>
    <property type="match status" value="1"/>
</dbReference>
<dbReference type="InterPro" id="IPR011009">
    <property type="entry name" value="Kinase-like_dom_sf"/>
</dbReference>
<evidence type="ECO:0000313" key="3">
    <source>
        <dbReference type="EMBL" id="GMM38998.1"/>
    </source>
</evidence>
<dbReference type="Gene3D" id="1.25.10.10">
    <property type="entry name" value="Leucine-rich Repeat Variant"/>
    <property type="match status" value="1"/>
</dbReference>
<reference evidence="3 4" key="1">
    <citation type="journal article" date="2023" name="Elife">
        <title>Identification of key yeast species and microbe-microbe interactions impacting larval growth of Drosophila in the wild.</title>
        <authorList>
            <person name="Mure A."/>
            <person name="Sugiura Y."/>
            <person name="Maeda R."/>
            <person name="Honda K."/>
            <person name="Sakurai N."/>
            <person name="Takahashi Y."/>
            <person name="Watada M."/>
            <person name="Katoh T."/>
            <person name="Gotoh A."/>
            <person name="Gotoh Y."/>
            <person name="Taniguchi I."/>
            <person name="Nakamura K."/>
            <person name="Hayashi T."/>
            <person name="Katayama T."/>
            <person name="Uemura T."/>
            <person name="Hattori Y."/>
        </authorList>
    </citation>
    <scope>NUCLEOTIDE SEQUENCE [LARGE SCALE GENOMIC DNA]</scope>
    <source>
        <strain evidence="3 4">SC-9</strain>
    </source>
</reference>
<dbReference type="PANTHER" id="PTHR12984:SF3">
    <property type="entry name" value="N-TERMINAL KINASE-LIKE PROTEIN"/>
    <property type="match status" value="1"/>
</dbReference>
<dbReference type="GeneID" id="90076986"/>
<feature type="compositionally biased region" description="Acidic residues" evidence="1">
    <location>
        <begin position="711"/>
        <end position="722"/>
    </location>
</feature>
<dbReference type="Proteomes" id="UP001360560">
    <property type="component" value="Unassembled WGS sequence"/>
</dbReference>
<dbReference type="InterPro" id="IPR051177">
    <property type="entry name" value="CIK-Related_Protein"/>
</dbReference>
<proteinExistence type="predicted"/>
<comment type="caution">
    <text evidence="3">The sequence shown here is derived from an EMBL/GenBank/DDBJ whole genome shotgun (WGS) entry which is preliminary data.</text>
</comment>
<accession>A0AAV5QY32</accession>
<keyword evidence="4" id="KW-1185">Reference proteome</keyword>
<dbReference type="InterPro" id="IPR000719">
    <property type="entry name" value="Prot_kinase_dom"/>
</dbReference>
<dbReference type="SUPFAM" id="SSF48371">
    <property type="entry name" value="ARM repeat"/>
    <property type="match status" value="1"/>
</dbReference>
<dbReference type="GO" id="GO:0006409">
    <property type="term" value="P:tRNA export from nucleus"/>
    <property type="evidence" value="ECO:0007669"/>
    <property type="project" value="TreeGrafter"/>
</dbReference>
<feature type="compositionally biased region" description="Acidic residues" evidence="1">
    <location>
        <begin position="808"/>
        <end position="818"/>
    </location>
</feature>
<feature type="region of interest" description="Disordered" evidence="1">
    <location>
        <begin position="747"/>
        <end position="818"/>
    </location>
</feature>
<dbReference type="SUPFAM" id="SSF56112">
    <property type="entry name" value="Protein kinase-like (PK-like)"/>
    <property type="match status" value="1"/>
</dbReference>
<dbReference type="PROSITE" id="PS50011">
    <property type="entry name" value="PROTEIN_KINASE_DOM"/>
    <property type="match status" value="1"/>
</dbReference>
<feature type="region of interest" description="Disordered" evidence="1">
    <location>
        <begin position="648"/>
        <end position="731"/>
    </location>
</feature>
<organism evidence="3 4">
    <name type="scientific">Saccharomycopsis crataegensis</name>
    <dbReference type="NCBI Taxonomy" id="43959"/>
    <lineage>
        <taxon>Eukaryota</taxon>
        <taxon>Fungi</taxon>
        <taxon>Dikarya</taxon>
        <taxon>Ascomycota</taxon>
        <taxon>Saccharomycotina</taxon>
        <taxon>Saccharomycetes</taxon>
        <taxon>Saccharomycopsidaceae</taxon>
        <taxon>Saccharomycopsis</taxon>
    </lineage>
</organism>
<evidence type="ECO:0000256" key="1">
    <source>
        <dbReference type="SAM" id="MobiDB-lite"/>
    </source>
</evidence>
<sequence>MNFLTKTLGSFTSGYNLPFTIGEPIESPNSIWSLYQGTSKSDSTNTCTVFEFDLRDPSKKYYVALARNAIKKLKGTRIPGVLKVYDTSETDSMLHIFCEPVVPLPVYLDQNDQLSDDAVMLGVYVIAQTLKYLNVEGSAIHGGLDISNVYVTESGEWRLGGFELMTSTKSDPDQPLYRLSAASPIFQNIVPPEVSTKGVDSVKSHPYKLDSYKLGGLIWCLFNKVSDTRSINSSSDFLKVSKLPKFLQPAYKKLMQNSPTARISTEQFLVQGEKSQIFNSGLIRCYRDLAELSLKSNYEKLEFMKSLEQLKPVAPPGFLEYKIIPELANLFSISLSNQQPQDMNHSATCLYYILSFSEKLKDTVFSKIVAPIIIQAFSLPDRTIRVTLLTSLPQFAPRLSKSEISDKIFGPLLTGFSDTNITIREETLKAVLPIASKLTDRQLSNELLRYLAKLQNDESEIIRTNVVVCLCKLAQHLNSSARAGVLITAYNKAIKDKFPPARKAAIMSFGQNIEIFTPEICCSRVLSSIAPCLLDSSGTVRKLAREVFENYMEKINEEADRLPSKDDVDEFGHPMNEEGFMISSSGSSRPNGGSSNFGSSSTDSFGTETAAAAAAEAAGPGITGSLSGFGYNLAMGAISKMSGVGGQLETDMTLTPTDSRASTPQPTNNFGMSNENNSSSSFVNSYSSKPATRKLSTVAKTSSGWGTHEDFDLDEENGDGADDGWGFGMENDSNEVEVANDRLANLSMKKSTSSNSKASSIGTKTTTSSRKISSNSIQRKPTTGAKKSGLKLGNGVGGGNKLNLRVDMDEDDGWGNGW</sequence>
<dbReference type="EMBL" id="BTFZ01000020">
    <property type="protein sequence ID" value="GMM38998.1"/>
    <property type="molecule type" value="Genomic_DNA"/>
</dbReference>
<dbReference type="PANTHER" id="PTHR12984">
    <property type="entry name" value="SCY1-RELATED S/T PROTEIN KINASE-LIKE"/>
    <property type="match status" value="1"/>
</dbReference>
<feature type="compositionally biased region" description="Low complexity" evidence="1">
    <location>
        <begin position="668"/>
        <end position="688"/>
    </location>
</feature>
<dbReference type="GO" id="GO:0005524">
    <property type="term" value="F:ATP binding"/>
    <property type="evidence" value="ECO:0007669"/>
    <property type="project" value="InterPro"/>
</dbReference>
<feature type="domain" description="Protein kinase" evidence="2">
    <location>
        <begin position="1"/>
        <end position="278"/>
    </location>
</feature>
<dbReference type="InterPro" id="IPR016024">
    <property type="entry name" value="ARM-type_fold"/>
</dbReference>
<feature type="compositionally biased region" description="Basic and acidic residues" evidence="1">
    <location>
        <begin position="559"/>
        <end position="576"/>
    </location>
</feature>
<feature type="compositionally biased region" description="Polar residues" evidence="1">
    <location>
        <begin position="694"/>
        <end position="705"/>
    </location>
</feature>